<dbReference type="InterPro" id="IPR018711">
    <property type="entry name" value="NAGPA"/>
</dbReference>
<comment type="caution">
    <text evidence="2">The sequence shown here is derived from an EMBL/GenBank/DDBJ whole genome shotgun (WGS) entry which is preliminary data.</text>
</comment>
<keyword evidence="2" id="KW-0326">Glycosidase</keyword>
<accession>A0ABT3IYJ6</accession>
<name>A0ABT3IYJ6_9RHOB</name>
<proteinExistence type="predicted"/>
<dbReference type="Pfam" id="PF09992">
    <property type="entry name" value="NAGPA"/>
    <property type="match status" value="1"/>
</dbReference>
<keyword evidence="2" id="KW-0378">Hydrolase</keyword>
<protein>
    <submittedName>
        <fullName evidence="2">Phosphodiester glycosidase family protein</fullName>
    </submittedName>
</protein>
<evidence type="ECO:0000313" key="3">
    <source>
        <dbReference type="Proteomes" id="UP001207582"/>
    </source>
</evidence>
<sequence>MATTIWARACLAVTLVWPAVGWGATCRNTEHEGLSYAVCEVSAGADLRLFLTGADGKPMATFDRLQTSVEAEGHRLVFAMNGGMYHPDRRPVGLYVEAGQEVASLVTAAGPGNFGLQPNGVFCIETDGFAVVETLAFAAAPPACRDATQSGPMLVIDGALHPRFLKESDSRYIRNGVGVSADGKTAWFAISDEPVNFDEFARLFRDALKVPNALYFDGKVSRLYAPEIGRDDIGFPMGPIVGLAAPGR</sequence>
<dbReference type="EMBL" id="JAPDOG010000002">
    <property type="protein sequence ID" value="MCW3780494.1"/>
    <property type="molecule type" value="Genomic_DNA"/>
</dbReference>
<dbReference type="GO" id="GO:0016798">
    <property type="term" value="F:hydrolase activity, acting on glycosyl bonds"/>
    <property type="evidence" value="ECO:0007669"/>
    <property type="project" value="UniProtKB-KW"/>
</dbReference>
<organism evidence="2 3">
    <name type="scientific">Defluviimonas salinarum</name>
    <dbReference type="NCBI Taxonomy" id="2992147"/>
    <lineage>
        <taxon>Bacteria</taxon>
        <taxon>Pseudomonadati</taxon>
        <taxon>Pseudomonadota</taxon>
        <taxon>Alphaproteobacteria</taxon>
        <taxon>Rhodobacterales</taxon>
        <taxon>Paracoccaceae</taxon>
        <taxon>Albidovulum</taxon>
    </lineage>
</organism>
<keyword evidence="3" id="KW-1185">Reference proteome</keyword>
<dbReference type="Proteomes" id="UP001207582">
    <property type="component" value="Unassembled WGS sequence"/>
</dbReference>
<evidence type="ECO:0000313" key="2">
    <source>
        <dbReference type="EMBL" id="MCW3780494.1"/>
    </source>
</evidence>
<evidence type="ECO:0000259" key="1">
    <source>
        <dbReference type="Pfam" id="PF09992"/>
    </source>
</evidence>
<gene>
    <name evidence="2" type="ORF">OM960_02725</name>
</gene>
<feature type="domain" description="Phosphodiester glycosidase" evidence="1">
    <location>
        <begin position="75"/>
        <end position="221"/>
    </location>
</feature>
<reference evidence="2 3" key="1">
    <citation type="submission" date="2022-10" db="EMBL/GenBank/DDBJ databases">
        <title>Defluviimonas sp. CAU 1641 isolated from mud.</title>
        <authorList>
            <person name="Kim W."/>
        </authorList>
    </citation>
    <scope>NUCLEOTIDE SEQUENCE [LARGE SCALE GENOMIC DNA]</scope>
    <source>
        <strain evidence="2 3">CAU 1641</strain>
    </source>
</reference>